<accession>A0A9D1UD04</accession>
<dbReference type="Proteomes" id="UP000824263">
    <property type="component" value="Unassembled WGS sequence"/>
</dbReference>
<dbReference type="Gene3D" id="3.30.1240.10">
    <property type="match status" value="1"/>
</dbReference>
<dbReference type="GO" id="GO:0005829">
    <property type="term" value="C:cytosol"/>
    <property type="evidence" value="ECO:0007669"/>
    <property type="project" value="TreeGrafter"/>
</dbReference>
<dbReference type="GO" id="GO:0000287">
    <property type="term" value="F:magnesium ion binding"/>
    <property type="evidence" value="ECO:0007669"/>
    <property type="project" value="TreeGrafter"/>
</dbReference>
<protein>
    <submittedName>
        <fullName evidence="1">Cof-type HAD-IIB family hydrolase</fullName>
    </submittedName>
</protein>
<gene>
    <name evidence="1" type="ORF">H9873_03015</name>
</gene>
<keyword evidence="1" id="KW-0378">Hydrolase</keyword>
<comment type="caution">
    <text evidence="1">The sequence shown here is derived from an EMBL/GenBank/DDBJ whole genome shotgun (WGS) entry which is preliminary data.</text>
</comment>
<proteinExistence type="predicted"/>
<evidence type="ECO:0000313" key="1">
    <source>
        <dbReference type="EMBL" id="HIW83277.1"/>
    </source>
</evidence>
<dbReference type="AlphaFoldDB" id="A0A9D1UD04"/>
<dbReference type="GO" id="GO:0016791">
    <property type="term" value="F:phosphatase activity"/>
    <property type="evidence" value="ECO:0007669"/>
    <property type="project" value="UniProtKB-ARBA"/>
</dbReference>
<dbReference type="SUPFAM" id="SSF56784">
    <property type="entry name" value="HAD-like"/>
    <property type="match status" value="1"/>
</dbReference>
<dbReference type="InterPro" id="IPR006379">
    <property type="entry name" value="HAD-SF_hydro_IIB"/>
</dbReference>
<dbReference type="PANTHER" id="PTHR10000">
    <property type="entry name" value="PHOSPHOSERINE PHOSPHATASE"/>
    <property type="match status" value="1"/>
</dbReference>
<name>A0A9D1UD04_9FIRM</name>
<dbReference type="InterPro" id="IPR036412">
    <property type="entry name" value="HAD-like_sf"/>
</dbReference>
<dbReference type="Gene3D" id="3.40.50.1000">
    <property type="entry name" value="HAD superfamily/HAD-like"/>
    <property type="match status" value="1"/>
</dbReference>
<dbReference type="InterPro" id="IPR023214">
    <property type="entry name" value="HAD_sf"/>
</dbReference>
<evidence type="ECO:0000313" key="2">
    <source>
        <dbReference type="Proteomes" id="UP000824263"/>
    </source>
</evidence>
<dbReference type="Pfam" id="PF08282">
    <property type="entry name" value="Hydrolase_3"/>
    <property type="match status" value="1"/>
</dbReference>
<dbReference type="NCBIfam" id="TIGR01484">
    <property type="entry name" value="HAD-SF-IIB"/>
    <property type="match status" value="1"/>
</dbReference>
<sequence>MKKIRLLAVDMDGTCLDRRSRMTDQTLEALEAAAKAGILVVPTTGRCLSCLPHRLRERKDIYRYVINSNGARVTDCLEEKILFEKLIPRETTLELLEKSAKLHVGVTAHIDNGYIIQGRILSAAGRVMFGRDARAARKVKDMRLAVREGIDAIEEVQFYFLRPGSQAKIKRVLEAFPQLSSAGTKIYAEIFAKETSKGAALAKLAGSLGIPREEIACIGDGENDLSMFEASGLRMAMGNGVPELKKKAEYILPSNGENGAAEGICRYVLP</sequence>
<reference evidence="1" key="1">
    <citation type="journal article" date="2021" name="PeerJ">
        <title>Extensive microbial diversity within the chicken gut microbiome revealed by metagenomics and culture.</title>
        <authorList>
            <person name="Gilroy R."/>
            <person name="Ravi A."/>
            <person name="Getino M."/>
            <person name="Pursley I."/>
            <person name="Horton D.L."/>
            <person name="Alikhan N.F."/>
            <person name="Baker D."/>
            <person name="Gharbi K."/>
            <person name="Hall N."/>
            <person name="Watson M."/>
            <person name="Adriaenssens E.M."/>
            <person name="Foster-Nyarko E."/>
            <person name="Jarju S."/>
            <person name="Secka A."/>
            <person name="Antonio M."/>
            <person name="Oren A."/>
            <person name="Chaudhuri R.R."/>
            <person name="La Ragione R."/>
            <person name="Hildebrand F."/>
            <person name="Pallen M.J."/>
        </authorList>
    </citation>
    <scope>NUCLEOTIDE SEQUENCE</scope>
    <source>
        <strain evidence="1">ChiSxjej1B13-11762</strain>
    </source>
</reference>
<organism evidence="1 2">
    <name type="scientific">Candidatus Dorea gallistercoris</name>
    <dbReference type="NCBI Taxonomy" id="2838542"/>
    <lineage>
        <taxon>Bacteria</taxon>
        <taxon>Bacillati</taxon>
        <taxon>Bacillota</taxon>
        <taxon>Clostridia</taxon>
        <taxon>Lachnospirales</taxon>
        <taxon>Lachnospiraceae</taxon>
        <taxon>Dorea</taxon>
    </lineage>
</organism>
<dbReference type="EMBL" id="DXGF01000054">
    <property type="protein sequence ID" value="HIW83277.1"/>
    <property type="molecule type" value="Genomic_DNA"/>
</dbReference>
<reference evidence="1" key="2">
    <citation type="submission" date="2021-04" db="EMBL/GenBank/DDBJ databases">
        <authorList>
            <person name="Gilroy R."/>
        </authorList>
    </citation>
    <scope>NUCLEOTIDE SEQUENCE</scope>
    <source>
        <strain evidence="1">ChiSxjej1B13-11762</strain>
    </source>
</reference>
<dbReference type="PANTHER" id="PTHR10000:SF50">
    <property type="entry name" value="STRESS RESPONSE PROTEIN YHAX"/>
    <property type="match status" value="1"/>
</dbReference>